<evidence type="ECO:0000313" key="2">
    <source>
        <dbReference type="Proteomes" id="UP000057820"/>
    </source>
</evidence>
<geneLocation type="plasmid" evidence="1">
    <name>2</name>
</geneLocation>
<organism evidence="1 2">
    <name type="scientific">Nocardia farcinica</name>
    <dbReference type="NCBI Taxonomy" id="37329"/>
    <lineage>
        <taxon>Bacteria</taxon>
        <taxon>Bacillati</taxon>
        <taxon>Actinomycetota</taxon>
        <taxon>Actinomycetes</taxon>
        <taxon>Mycobacteriales</taxon>
        <taxon>Nocardiaceae</taxon>
        <taxon>Nocardia</taxon>
    </lineage>
</organism>
<proteinExistence type="predicted"/>
<reference evidence="2" key="1">
    <citation type="submission" date="2015-03" db="EMBL/GenBank/DDBJ databases">
        <authorList>
            <consortium name="Pathogen Informatics"/>
        </authorList>
    </citation>
    <scope>NUCLEOTIDE SEQUENCE [LARGE SCALE GENOMIC DNA]</scope>
    <source>
        <strain evidence="2">NCTC11134</strain>
        <plasmid evidence="2">2</plasmid>
    </source>
</reference>
<dbReference type="AlphaFoldDB" id="A0A0H5PBA7"/>
<dbReference type="EMBL" id="LN868939">
    <property type="protein sequence ID" value="CRY79886.1"/>
    <property type="molecule type" value="Genomic_DNA"/>
</dbReference>
<keyword evidence="1" id="KW-0614">Plasmid</keyword>
<dbReference type="RefSeq" id="WP_159005665.1">
    <property type="nucleotide sequence ID" value="NZ_CP031418.1"/>
</dbReference>
<dbReference type="KEGG" id="nfr:ERS450000_03546"/>
<gene>
    <name evidence="1" type="ORF">ERS450000_03546</name>
</gene>
<evidence type="ECO:0000313" key="1">
    <source>
        <dbReference type="EMBL" id="CRY79886.1"/>
    </source>
</evidence>
<accession>A0A0H5PBA7</accession>
<dbReference type="Proteomes" id="UP000057820">
    <property type="component" value="Plasmid 2"/>
</dbReference>
<name>A0A0H5PBA7_NOCFR</name>
<sequence>MGVKVIDRDGKLYEFKSAAGFKTEEEHNNLEVIGSDGRIVAAWSGGAWSGAVMLDG</sequence>
<protein>
    <submittedName>
        <fullName evidence="1">Uncharacterized protein</fullName>
    </submittedName>
</protein>